<dbReference type="RefSeq" id="XP_025598352.1">
    <property type="nucleotide sequence ID" value="XM_025742289.1"/>
</dbReference>
<dbReference type="GO" id="GO:0005789">
    <property type="term" value="C:endoplasmic reticulum membrane"/>
    <property type="evidence" value="ECO:0007669"/>
    <property type="project" value="UniProtKB-SubCell"/>
</dbReference>
<feature type="compositionally biased region" description="Low complexity" evidence="7">
    <location>
        <begin position="158"/>
        <end position="167"/>
    </location>
</feature>
<feature type="region of interest" description="Disordered" evidence="7">
    <location>
        <begin position="151"/>
        <end position="192"/>
    </location>
</feature>
<dbReference type="InterPro" id="IPR008506">
    <property type="entry name" value="SND2/TMEM208"/>
</dbReference>
<evidence type="ECO:0000256" key="2">
    <source>
        <dbReference type="ARBA" id="ARBA00009950"/>
    </source>
</evidence>
<dbReference type="GO" id="GO:0005773">
    <property type="term" value="C:vacuole"/>
    <property type="evidence" value="ECO:0007669"/>
    <property type="project" value="GOC"/>
</dbReference>
<dbReference type="OrthoDB" id="10012212at2759"/>
<feature type="transmembrane region" description="Helical" evidence="8">
    <location>
        <begin position="107"/>
        <end position="131"/>
    </location>
</feature>
<keyword evidence="3 8" id="KW-0812">Transmembrane</keyword>
<proteinExistence type="inferred from homology"/>
<keyword evidence="10" id="KW-1185">Reference proteome</keyword>
<evidence type="ECO:0000256" key="5">
    <source>
        <dbReference type="ARBA" id="ARBA00022989"/>
    </source>
</evidence>
<feature type="transmembrane region" description="Helical" evidence="8">
    <location>
        <begin position="50"/>
        <end position="67"/>
    </location>
</feature>
<feature type="transmembrane region" description="Helical" evidence="8">
    <location>
        <begin position="20"/>
        <end position="38"/>
    </location>
</feature>
<feature type="transmembrane region" description="Helical" evidence="8">
    <location>
        <begin position="79"/>
        <end position="101"/>
    </location>
</feature>
<organism evidence="9 10">
    <name type="scientific">Tilletiopsis washingtonensis</name>
    <dbReference type="NCBI Taxonomy" id="58919"/>
    <lineage>
        <taxon>Eukaryota</taxon>
        <taxon>Fungi</taxon>
        <taxon>Dikarya</taxon>
        <taxon>Basidiomycota</taxon>
        <taxon>Ustilaginomycotina</taxon>
        <taxon>Exobasidiomycetes</taxon>
        <taxon>Entylomatales</taxon>
        <taxon>Entylomatales incertae sedis</taxon>
        <taxon>Tilletiopsis</taxon>
    </lineage>
</organism>
<feature type="compositionally biased region" description="Basic and acidic residues" evidence="7">
    <location>
        <begin position="180"/>
        <end position="192"/>
    </location>
</feature>
<dbReference type="Pfam" id="PF05620">
    <property type="entry name" value="TMEM208_SND2"/>
    <property type="match status" value="1"/>
</dbReference>
<evidence type="ECO:0008006" key="11">
    <source>
        <dbReference type="Google" id="ProtNLM"/>
    </source>
</evidence>
<comment type="similarity">
    <text evidence="2">Belongs to the TMEM208 family.</text>
</comment>
<dbReference type="PANTHER" id="PTHR13505">
    <property type="entry name" value="TRANSMEMBRANE PROTEIN 208"/>
    <property type="match status" value="1"/>
</dbReference>
<comment type="subcellular location">
    <subcellularLocation>
        <location evidence="1">Endoplasmic reticulum membrane</location>
        <topology evidence="1">Multi-pass membrane protein</topology>
    </subcellularLocation>
</comment>
<evidence type="ECO:0000256" key="8">
    <source>
        <dbReference type="SAM" id="Phobius"/>
    </source>
</evidence>
<dbReference type="EMBL" id="KZ819292">
    <property type="protein sequence ID" value="PWN98073.1"/>
    <property type="molecule type" value="Genomic_DNA"/>
</dbReference>
<evidence type="ECO:0000256" key="3">
    <source>
        <dbReference type="ARBA" id="ARBA00022692"/>
    </source>
</evidence>
<dbReference type="Proteomes" id="UP000245946">
    <property type="component" value="Unassembled WGS sequence"/>
</dbReference>
<dbReference type="AlphaFoldDB" id="A0A316ZCV5"/>
<evidence type="ECO:0000256" key="7">
    <source>
        <dbReference type="SAM" id="MobiDB-lite"/>
    </source>
</evidence>
<keyword evidence="5 8" id="KW-1133">Transmembrane helix</keyword>
<sequence>MAKASSKRIAASNAAAQRTLRAGFLVANAVHLLLVFGLRRRTRATKSAAAAYVGSEMLALGLWWTLVRMARDGDDLGQAGLTAYMFDIIYVTWFVHVSAALFGAWCWYFWLLIPAYGGFVLYTKLLVPFVFRGADPLRSLLNLVPGLGGGAAGGRGAGPAPAEAAAPQEAQSKRQAKLQKRAEKGDPRIVRR</sequence>
<gene>
    <name evidence="9" type="ORF">FA09DRAFT_329713</name>
</gene>
<dbReference type="PANTHER" id="PTHR13505:SF7">
    <property type="entry name" value="TRANSMEMBRANE PROTEIN 208"/>
    <property type="match status" value="1"/>
</dbReference>
<reference evidence="9 10" key="1">
    <citation type="journal article" date="2018" name="Mol. Biol. Evol.">
        <title>Broad Genomic Sampling Reveals a Smut Pathogenic Ancestry of the Fungal Clade Ustilaginomycotina.</title>
        <authorList>
            <person name="Kijpornyongpan T."/>
            <person name="Mondo S.J."/>
            <person name="Barry K."/>
            <person name="Sandor L."/>
            <person name="Lee J."/>
            <person name="Lipzen A."/>
            <person name="Pangilinan J."/>
            <person name="LaButti K."/>
            <person name="Hainaut M."/>
            <person name="Henrissat B."/>
            <person name="Grigoriev I.V."/>
            <person name="Spatafora J.W."/>
            <person name="Aime M.C."/>
        </authorList>
    </citation>
    <scope>NUCLEOTIDE SEQUENCE [LARGE SCALE GENOMIC DNA]</scope>
    <source>
        <strain evidence="9 10">MCA 4186</strain>
    </source>
</reference>
<evidence type="ECO:0000256" key="1">
    <source>
        <dbReference type="ARBA" id="ARBA00004477"/>
    </source>
</evidence>
<accession>A0A316ZCV5</accession>
<name>A0A316ZCV5_9BASI</name>
<evidence type="ECO:0000256" key="6">
    <source>
        <dbReference type="ARBA" id="ARBA00023136"/>
    </source>
</evidence>
<dbReference type="GO" id="GO:0006624">
    <property type="term" value="P:vacuolar protein processing"/>
    <property type="evidence" value="ECO:0007669"/>
    <property type="project" value="TreeGrafter"/>
</dbReference>
<evidence type="ECO:0000313" key="10">
    <source>
        <dbReference type="Proteomes" id="UP000245946"/>
    </source>
</evidence>
<evidence type="ECO:0000256" key="4">
    <source>
        <dbReference type="ARBA" id="ARBA00022824"/>
    </source>
</evidence>
<evidence type="ECO:0000313" key="9">
    <source>
        <dbReference type="EMBL" id="PWN98073.1"/>
    </source>
</evidence>
<keyword evidence="6 8" id="KW-0472">Membrane</keyword>
<dbReference type="STRING" id="58919.A0A316ZCV5"/>
<protein>
    <recommendedName>
        <fullName evidence="11">DUF788-domain-containing protein</fullName>
    </recommendedName>
</protein>
<dbReference type="GeneID" id="37269833"/>
<keyword evidence="4" id="KW-0256">Endoplasmic reticulum</keyword>